<organism evidence="2 3">
    <name type="scientific">Archangium gephyra</name>
    <dbReference type="NCBI Taxonomy" id="48"/>
    <lineage>
        <taxon>Bacteria</taxon>
        <taxon>Pseudomonadati</taxon>
        <taxon>Myxococcota</taxon>
        <taxon>Myxococcia</taxon>
        <taxon>Myxococcales</taxon>
        <taxon>Cystobacterineae</taxon>
        <taxon>Archangiaceae</taxon>
        <taxon>Archangium</taxon>
    </lineage>
</organism>
<dbReference type="AlphaFoldDB" id="A0AAC8TE08"/>
<dbReference type="EMBL" id="CP011509">
    <property type="protein sequence ID" value="AKJ02412.1"/>
    <property type="molecule type" value="Genomic_DNA"/>
</dbReference>
<feature type="region of interest" description="Disordered" evidence="1">
    <location>
        <begin position="102"/>
        <end position="122"/>
    </location>
</feature>
<name>A0AAC8TE08_9BACT</name>
<evidence type="ECO:0000313" key="3">
    <source>
        <dbReference type="Proteomes" id="UP000035579"/>
    </source>
</evidence>
<gene>
    <name evidence="2" type="ORF">AA314_04038</name>
</gene>
<evidence type="ECO:0000256" key="1">
    <source>
        <dbReference type="SAM" id="MobiDB-lite"/>
    </source>
</evidence>
<protein>
    <submittedName>
        <fullName evidence="2">Uncharacterized protein</fullName>
    </submittedName>
</protein>
<accession>A0AAC8TE08</accession>
<dbReference type="Proteomes" id="UP000035579">
    <property type="component" value="Chromosome"/>
</dbReference>
<sequence>MRPGVEHLVEHGSELVILDTAEDAALGRRAQRRGQPEAVVGRLTLGRGRTASGLTTRPLLLDRLGAGWADYDVVAALLATDLDALRANLVVANHVLRAAAIADETHRSPQLSEKTAENPPES</sequence>
<evidence type="ECO:0000313" key="2">
    <source>
        <dbReference type="EMBL" id="AKJ02412.1"/>
    </source>
</evidence>
<proteinExistence type="predicted"/>
<reference evidence="2 3" key="1">
    <citation type="submission" date="2015-05" db="EMBL/GenBank/DDBJ databases">
        <title>Genome assembly of Archangium gephyra DSM 2261.</title>
        <authorList>
            <person name="Sharma G."/>
            <person name="Subramanian S."/>
        </authorList>
    </citation>
    <scope>NUCLEOTIDE SEQUENCE [LARGE SCALE GENOMIC DNA]</scope>
    <source>
        <strain evidence="2 3">DSM 2261</strain>
    </source>
</reference>
<dbReference type="KEGG" id="age:AA314_04038"/>